<reference evidence="6" key="1">
    <citation type="journal article" date="2019" name="Int. J. Syst. Evol. Microbiol.">
        <title>The Global Catalogue of Microorganisms (GCM) 10K type strain sequencing project: providing services to taxonomists for standard genome sequencing and annotation.</title>
        <authorList>
            <consortium name="The Broad Institute Genomics Platform"/>
            <consortium name="The Broad Institute Genome Sequencing Center for Infectious Disease"/>
            <person name="Wu L."/>
            <person name="Ma J."/>
        </authorList>
    </citation>
    <scope>NUCLEOTIDE SEQUENCE [LARGE SCALE GENOMIC DNA]</scope>
    <source>
        <strain evidence="6">KCTC 23916</strain>
    </source>
</reference>
<dbReference type="InterPro" id="IPR024478">
    <property type="entry name" value="HlyB_4HB_MCP"/>
</dbReference>
<dbReference type="PANTHER" id="PTHR33121">
    <property type="entry name" value="CYCLIC DI-GMP PHOSPHODIESTERASE PDEF"/>
    <property type="match status" value="1"/>
</dbReference>
<sequence>MGLRVQVNAESRHFDNQRIMKNAYHYLIERILPSRISYRLALSYILILSLFILVVIRSVSQVQEVSRRSQEFASQDLQKLLQVQNLALDIEGSTSALVLIFNATQEKRKPAYDAIDAKKKHIDELIQQLSAESDDEAQLICLQRLSSTHQEYRQSYLNLFDEIELDNTEGAKLVFETQVAPARQAFLSESNVLLELAKQRIRQRQAEEQEDLAQLKLHILAISVLIVLSGMVLAFITQSSVVQPLSMLEHSALRIASGDYNSKVPTTRTTEVAQVSHALNVMTDAIASREAEIEQLAYYDSLSNLPNRTRLLTMFSQQNLRHHAMILMDIARLKIVNETLGFGTGDTLIVETSQRLQRALGKHSEKKTFLAKFSGGQFALFCADNSDSYTQNLVEQIIHDIQLELNVPVQCGSYSIDVNLVFGSAIANSESNNLTTLIRNAEVALYAAKERSETFAWYSDAQEASRLSHLSLLSDLRSAIQNNELQMWLQPKIRLNDMHCYGFEALVRWQHPKRGFISPIEFVPFAERAGYISHVTNWMLEQAVQTLAQWKNQYPQLSIAVNVSTNDLRDQKLPERVKQLIHQYQISPMNLQLELTESGIMENPDDAIPLLHSLRATGIGLSIDDFGTGHSSLAYLQKLPVSELKIDRSFVIDIDQQESTQKLVKTIVEMGHSLGLHVIAEGIETQAERDTLIKLSCDSMQGYFASKPLHGSTLGDWLTSLPHNQNRQHS</sequence>
<dbReference type="InterPro" id="IPR000160">
    <property type="entry name" value="GGDEF_dom"/>
</dbReference>
<comment type="caution">
    <text evidence="5">The sequence shown here is derived from an EMBL/GenBank/DDBJ whole genome shotgun (WGS) entry which is preliminary data.</text>
</comment>
<evidence type="ECO:0000313" key="5">
    <source>
        <dbReference type="EMBL" id="GGX20550.1"/>
    </source>
</evidence>
<dbReference type="Pfam" id="PF00563">
    <property type="entry name" value="EAL"/>
    <property type="match status" value="1"/>
</dbReference>
<dbReference type="SMART" id="SM00304">
    <property type="entry name" value="HAMP"/>
    <property type="match status" value="1"/>
</dbReference>
<dbReference type="SMART" id="SM00267">
    <property type="entry name" value="GGDEF"/>
    <property type="match status" value="1"/>
</dbReference>
<dbReference type="Pfam" id="PF00672">
    <property type="entry name" value="HAMP"/>
    <property type="match status" value="1"/>
</dbReference>
<dbReference type="CDD" id="cd06225">
    <property type="entry name" value="HAMP"/>
    <property type="match status" value="1"/>
</dbReference>
<dbReference type="InterPro" id="IPR029787">
    <property type="entry name" value="Nucleotide_cyclase"/>
</dbReference>
<feature type="transmembrane region" description="Helical" evidence="1">
    <location>
        <begin position="217"/>
        <end position="236"/>
    </location>
</feature>
<dbReference type="Pfam" id="PF00990">
    <property type="entry name" value="GGDEF"/>
    <property type="match status" value="1"/>
</dbReference>
<feature type="domain" description="HAMP" evidence="3">
    <location>
        <begin position="239"/>
        <end position="291"/>
    </location>
</feature>
<dbReference type="Gene3D" id="6.10.340.10">
    <property type="match status" value="1"/>
</dbReference>
<gene>
    <name evidence="5" type="ORF">GCM10011282_28320</name>
</gene>
<evidence type="ECO:0000256" key="1">
    <source>
        <dbReference type="SAM" id="Phobius"/>
    </source>
</evidence>
<feature type="domain" description="EAL" evidence="2">
    <location>
        <begin position="469"/>
        <end position="722"/>
    </location>
</feature>
<dbReference type="CDD" id="cd01949">
    <property type="entry name" value="GGDEF"/>
    <property type="match status" value="1"/>
</dbReference>
<dbReference type="InterPro" id="IPR035919">
    <property type="entry name" value="EAL_sf"/>
</dbReference>
<keyword evidence="1" id="KW-1133">Transmembrane helix</keyword>
<feature type="transmembrane region" description="Helical" evidence="1">
    <location>
        <begin position="36"/>
        <end position="59"/>
    </location>
</feature>
<dbReference type="InterPro" id="IPR050706">
    <property type="entry name" value="Cyclic-di-GMP_PDE-like"/>
</dbReference>
<evidence type="ECO:0000259" key="4">
    <source>
        <dbReference type="PROSITE" id="PS50887"/>
    </source>
</evidence>
<dbReference type="Gene3D" id="3.30.70.270">
    <property type="match status" value="1"/>
</dbReference>
<keyword evidence="6" id="KW-1185">Reference proteome</keyword>
<evidence type="ECO:0000259" key="2">
    <source>
        <dbReference type="PROSITE" id="PS50883"/>
    </source>
</evidence>
<dbReference type="PROSITE" id="PS50883">
    <property type="entry name" value="EAL"/>
    <property type="match status" value="1"/>
</dbReference>
<dbReference type="Pfam" id="PF12729">
    <property type="entry name" value="4HB_MCP_1"/>
    <property type="match status" value="1"/>
</dbReference>
<name>A0ABQ2XJS0_9BURK</name>
<dbReference type="PROSITE" id="PS50885">
    <property type="entry name" value="HAMP"/>
    <property type="match status" value="1"/>
</dbReference>
<dbReference type="InterPro" id="IPR001633">
    <property type="entry name" value="EAL_dom"/>
</dbReference>
<dbReference type="PANTHER" id="PTHR33121:SF70">
    <property type="entry name" value="SIGNALING PROTEIN YKOW"/>
    <property type="match status" value="1"/>
</dbReference>
<keyword evidence="1" id="KW-0812">Transmembrane</keyword>
<dbReference type="PROSITE" id="PS50887">
    <property type="entry name" value="GGDEF"/>
    <property type="match status" value="1"/>
</dbReference>
<dbReference type="InterPro" id="IPR003660">
    <property type="entry name" value="HAMP_dom"/>
</dbReference>
<dbReference type="SUPFAM" id="SSF158472">
    <property type="entry name" value="HAMP domain-like"/>
    <property type="match status" value="1"/>
</dbReference>
<dbReference type="CDD" id="cd01948">
    <property type="entry name" value="EAL"/>
    <property type="match status" value="1"/>
</dbReference>
<evidence type="ECO:0008006" key="7">
    <source>
        <dbReference type="Google" id="ProtNLM"/>
    </source>
</evidence>
<dbReference type="Gene3D" id="3.20.20.450">
    <property type="entry name" value="EAL domain"/>
    <property type="match status" value="1"/>
</dbReference>
<dbReference type="Proteomes" id="UP000620127">
    <property type="component" value="Unassembled WGS sequence"/>
</dbReference>
<dbReference type="SUPFAM" id="SSF141868">
    <property type="entry name" value="EAL domain-like"/>
    <property type="match status" value="1"/>
</dbReference>
<keyword evidence="1" id="KW-0472">Membrane</keyword>
<dbReference type="SMART" id="SM00052">
    <property type="entry name" value="EAL"/>
    <property type="match status" value="1"/>
</dbReference>
<dbReference type="InterPro" id="IPR043128">
    <property type="entry name" value="Rev_trsase/Diguanyl_cyclase"/>
</dbReference>
<feature type="domain" description="GGDEF" evidence="4">
    <location>
        <begin position="321"/>
        <end position="461"/>
    </location>
</feature>
<dbReference type="EMBL" id="BMYT01000005">
    <property type="protein sequence ID" value="GGX20550.1"/>
    <property type="molecule type" value="Genomic_DNA"/>
</dbReference>
<evidence type="ECO:0000259" key="3">
    <source>
        <dbReference type="PROSITE" id="PS50885"/>
    </source>
</evidence>
<proteinExistence type="predicted"/>
<dbReference type="SUPFAM" id="SSF55073">
    <property type="entry name" value="Nucleotide cyclase"/>
    <property type="match status" value="1"/>
</dbReference>
<dbReference type="NCBIfam" id="TIGR00254">
    <property type="entry name" value="GGDEF"/>
    <property type="match status" value="1"/>
</dbReference>
<evidence type="ECO:0000313" key="6">
    <source>
        <dbReference type="Proteomes" id="UP000620127"/>
    </source>
</evidence>
<organism evidence="5 6">
    <name type="scientific">Undibacterium macrobrachii</name>
    <dbReference type="NCBI Taxonomy" id="1119058"/>
    <lineage>
        <taxon>Bacteria</taxon>
        <taxon>Pseudomonadati</taxon>
        <taxon>Pseudomonadota</taxon>
        <taxon>Betaproteobacteria</taxon>
        <taxon>Burkholderiales</taxon>
        <taxon>Oxalobacteraceae</taxon>
        <taxon>Undibacterium</taxon>
    </lineage>
</organism>
<accession>A0ABQ2XJS0</accession>
<protein>
    <recommendedName>
        <fullName evidence="7">GGDEF domain-containing protein</fullName>
    </recommendedName>
</protein>